<proteinExistence type="predicted"/>
<reference evidence="1" key="2">
    <citation type="submission" date="2023-06" db="EMBL/GenBank/DDBJ databases">
        <authorList>
            <person name="Swenson N.G."/>
            <person name="Wegrzyn J.L."/>
            <person name="Mcevoy S.L."/>
        </authorList>
    </citation>
    <scope>NUCLEOTIDE SEQUENCE</scope>
    <source>
        <strain evidence="1">NS2018</strain>
        <tissue evidence="1">Leaf</tissue>
    </source>
</reference>
<dbReference type="Proteomes" id="UP001168877">
    <property type="component" value="Unassembled WGS sequence"/>
</dbReference>
<evidence type="ECO:0000313" key="1">
    <source>
        <dbReference type="EMBL" id="KAK0603542.1"/>
    </source>
</evidence>
<keyword evidence="2" id="KW-1185">Reference proteome</keyword>
<accession>A0AA39T9Z2</accession>
<gene>
    <name evidence="1" type="ORF">LWI29_006079</name>
</gene>
<comment type="caution">
    <text evidence="1">The sequence shown here is derived from an EMBL/GenBank/DDBJ whole genome shotgun (WGS) entry which is preliminary data.</text>
</comment>
<evidence type="ECO:0000313" key="2">
    <source>
        <dbReference type="Proteomes" id="UP001168877"/>
    </source>
</evidence>
<protein>
    <submittedName>
        <fullName evidence="1">Uncharacterized protein</fullName>
    </submittedName>
</protein>
<sequence length="177" mass="19197">MTSLPVTSLPDALTEQGDEASMISKTGDFTSLVKSMHFNLQVLFPLKNTTAAAQSTSLPTSVLADTLQHPDSSIIVPRHLSTPTTTNECSNSHFLPRHDTSTLQPDAFAISFHIELSQPTHTPVPSHPMVTRLKLGALKHKAFSSTCLTSAVSSDDIKPRNTAEALTKPQWHNAMIE</sequence>
<reference evidence="1" key="1">
    <citation type="journal article" date="2022" name="Plant J.">
        <title>Strategies of tolerance reflected in two North American maple genomes.</title>
        <authorList>
            <person name="McEvoy S.L."/>
            <person name="Sezen U.U."/>
            <person name="Trouern-Trend A."/>
            <person name="McMahon S.M."/>
            <person name="Schaberg P.G."/>
            <person name="Yang J."/>
            <person name="Wegrzyn J.L."/>
            <person name="Swenson N.G."/>
        </authorList>
    </citation>
    <scope>NUCLEOTIDE SEQUENCE</scope>
    <source>
        <strain evidence="1">NS2018</strain>
    </source>
</reference>
<name>A0AA39T9Z2_ACESA</name>
<organism evidence="1 2">
    <name type="scientific">Acer saccharum</name>
    <name type="common">Sugar maple</name>
    <dbReference type="NCBI Taxonomy" id="4024"/>
    <lineage>
        <taxon>Eukaryota</taxon>
        <taxon>Viridiplantae</taxon>
        <taxon>Streptophyta</taxon>
        <taxon>Embryophyta</taxon>
        <taxon>Tracheophyta</taxon>
        <taxon>Spermatophyta</taxon>
        <taxon>Magnoliopsida</taxon>
        <taxon>eudicotyledons</taxon>
        <taxon>Gunneridae</taxon>
        <taxon>Pentapetalae</taxon>
        <taxon>rosids</taxon>
        <taxon>malvids</taxon>
        <taxon>Sapindales</taxon>
        <taxon>Sapindaceae</taxon>
        <taxon>Hippocastanoideae</taxon>
        <taxon>Acereae</taxon>
        <taxon>Acer</taxon>
    </lineage>
</organism>
<dbReference type="AlphaFoldDB" id="A0AA39T9Z2"/>
<dbReference type="EMBL" id="JAUESC010000002">
    <property type="protein sequence ID" value="KAK0603542.1"/>
    <property type="molecule type" value="Genomic_DNA"/>
</dbReference>